<accession>A0A2W5LRR6</accession>
<evidence type="ECO:0000256" key="1">
    <source>
        <dbReference type="SAM" id="MobiDB-lite"/>
    </source>
</evidence>
<dbReference type="EMBL" id="QFPO01000023">
    <property type="protein sequence ID" value="PZQ10017.1"/>
    <property type="molecule type" value="Genomic_DNA"/>
</dbReference>
<proteinExistence type="predicted"/>
<dbReference type="Proteomes" id="UP000249046">
    <property type="component" value="Unassembled WGS sequence"/>
</dbReference>
<gene>
    <name evidence="3" type="ORF">DI564_16665</name>
</gene>
<evidence type="ECO:0000313" key="3">
    <source>
        <dbReference type="EMBL" id="PZQ10017.1"/>
    </source>
</evidence>
<protein>
    <recommendedName>
        <fullName evidence="5">Murein L,D-transpeptidase catalytic domain family protein</fullName>
    </recommendedName>
</protein>
<feature type="chain" id="PRO_5016043876" description="Murein L,D-transpeptidase catalytic domain family protein" evidence="2">
    <location>
        <begin position="23"/>
        <end position="256"/>
    </location>
</feature>
<comment type="caution">
    <text evidence="3">The sequence shown here is derived from an EMBL/GenBank/DDBJ whole genome shotgun (WGS) entry which is preliminary data.</text>
</comment>
<dbReference type="Pfam" id="PF13645">
    <property type="entry name" value="YkuD_2"/>
    <property type="match status" value="1"/>
</dbReference>
<feature type="signal peptide" evidence="2">
    <location>
        <begin position="1"/>
        <end position="22"/>
    </location>
</feature>
<organism evidence="3 4">
    <name type="scientific">Rhodanobacter denitrificans</name>
    <dbReference type="NCBI Taxonomy" id="666685"/>
    <lineage>
        <taxon>Bacteria</taxon>
        <taxon>Pseudomonadati</taxon>
        <taxon>Pseudomonadota</taxon>
        <taxon>Gammaproteobacteria</taxon>
        <taxon>Lysobacterales</taxon>
        <taxon>Rhodanobacteraceae</taxon>
        <taxon>Rhodanobacter</taxon>
    </lineage>
</organism>
<dbReference type="PANTHER" id="PTHR38477">
    <property type="entry name" value="HYPOTHETICAL EXPORTED PROTEIN"/>
    <property type="match status" value="1"/>
</dbReference>
<sequence length="256" mass="27182">MLHRVRRAALAALCATVISAFGAGLARAAAAPSLTDTLAAAAPALDRQVLALATRALACAGRRADAAPRTLGVIDYSQPSTRPRLWVFDLQAQRLLFEEWVAHGRNTGQDQATQFSNEAGSYMSSLGGFMTEEPYVGHNGYSLRLRGLEPGFNDRARERAIVIHGAPYVSQDLIRSQGRLGRSLGCPAVRPAIARALIDTIRDGAFVFAYYPDPAWLAGSRLLAPDCGEADGRLAAQGPAAAPSVTRPAVRPSAPH</sequence>
<reference evidence="3 4" key="1">
    <citation type="submission" date="2017-08" db="EMBL/GenBank/DDBJ databases">
        <title>Infants hospitalized years apart are colonized by the same room-sourced microbial strains.</title>
        <authorList>
            <person name="Brooks B."/>
            <person name="Olm M.R."/>
            <person name="Firek B.A."/>
            <person name="Baker R."/>
            <person name="Thomas B.C."/>
            <person name="Morowitz M.J."/>
            <person name="Banfield J.F."/>
        </authorList>
    </citation>
    <scope>NUCLEOTIDE SEQUENCE [LARGE SCALE GENOMIC DNA]</scope>
    <source>
        <strain evidence="3">S2_005_003_R2_42</strain>
    </source>
</reference>
<keyword evidence="2" id="KW-0732">Signal</keyword>
<evidence type="ECO:0000313" key="4">
    <source>
        <dbReference type="Proteomes" id="UP000249046"/>
    </source>
</evidence>
<dbReference type="AlphaFoldDB" id="A0A2W5LRR6"/>
<evidence type="ECO:0000256" key="2">
    <source>
        <dbReference type="SAM" id="SignalP"/>
    </source>
</evidence>
<evidence type="ECO:0008006" key="5">
    <source>
        <dbReference type="Google" id="ProtNLM"/>
    </source>
</evidence>
<feature type="region of interest" description="Disordered" evidence="1">
    <location>
        <begin position="234"/>
        <end position="256"/>
    </location>
</feature>
<dbReference type="InterPro" id="IPR032676">
    <property type="entry name" value="YkuD_2"/>
</dbReference>
<name>A0A2W5LRR6_9GAMM</name>
<dbReference type="PANTHER" id="PTHR38477:SF1">
    <property type="entry name" value="MUREIN L,D-TRANSPEPTIDASE CATALYTIC DOMAIN FAMILY PROTEIN"/>
    <property type="match status" value="1"/>
</dbReference>